<organism evidence="2 3">
    <name type="scientific">Psychromonas arctica</name>
    <dbReference type="NCBI Taxonomy" id="168275"/>
    <lineage>
        <taxon>Bacteria</taxon>
        <taxon>Pseudomonadati</taxon>
        <taxon>Pseudomonadota</taxon>
        <taxon>Gammaproteobacteria</taxon>
        <taxon>Alteromonadales</taxon>
        <taxon>Psychromonadaceae</taxon>
        <taxon>Psychromonas</taxon>
    </lineage>
</organism>
<proteinExistence type="predicted"/>
<dbReference type="EMBL" id="JBAKBA010000017">
    <property type="protein sequence ID" value="MEL0659220.1"/>
    <property type="molecule type" value="Genomic_DNA"/>
</dbReference>
<dbReference type="Proteomes" id="UP001366060">
    <property type="component" value="Unassembled WGS sequence"/>
</dbReference>
<evidence type="ECO:0000313" key="2">
    <source>
        <dbReference type="EMBL" id="MEL0659220.1"/>
    </source>
</evidence>
<protein>
    <submittedName>
        <fullName evidence="2">DUF2878 domain-containing protein</fullName>
    </submittedName>
</protein>
<comment type="caution">
    <text evidence="2">The sequence shown here is derived from an EMBL/GenBank/DDBJ whole genome shotgun (WGS) entry which is preliminary data.</text>
</comment>
<keyword evidence="3" id="KW-1185">Reference proteome</keyword>
<gene>
    <name evidence="2" type="ORF">V6255_08715</name>
</gene>
<dbReference type="Pfam" id="PF11086">
    <property type="entry name" value="DUF2878"/>
    <property type="match status" value="1"/>
</dbReference>
<feature type="transmembrane region" description="Helical" evidence="1">
    <location>
        <begin position="131"/>
        <end position="152"/>
    </location>
</feature>
<sequence>MLTNMLGFNLAWFGLIYWGNAFIPVAISMIAFHLIKLSHIKNEARLVLLITVIGSSIDSLLHFFMFFMFPDSTFMPFWLVILWACFACTVCHSLTFLSSSKVLQITIGAIFAPLSYIAGERLEAVSFGYPLLTIYLILAAIWGGLFILFFFLKSVMTKTRLVHA</sequence>
<evidence type="ECO:0000256" key="1">
    <source>
        <dbReference type="SAM" id="Phobius"/>
    </source>
</evidence>
<feature type="transmembrane region" description="Helical" evidence="1">
    <location>
        <begin position="46"/>
        <end position="69"/>
    </location>
</feature>
<dbReference type="RefSeq" id="WP_341627794.1">
    <property type="nucleotide sequence ID" value="NZ_JBAKBA010000017.1"/>
</dbReference>
<evidence type="ECO:0000313" key="3">
    <source>
        <dbReference type="Proteomes" id="UP001366060"/>
    </source>
</evidence>
<feature type="transmembrane region" description="Helical" evidence="1">
    <location>
        <begin position="12"/>
        <end position="34"/>
    </location>
</feature>
<keyword evidence="1" id="KW-1133">Transmembrane helix</keyword>
<keyword evidence="1" id="KW-0812">Transmembrane</keyword>
<feature type="transmembrane region" description="Helical" evidence="1">
    <location>
        <begin position="102"/>
        <end position="119"/>
    </location>
</feature>
<accession>A0ABU9HBH9</accession>
<keyword evidence="1" id="KW-0472">Membrane</keyword>
<reference evidence="2 3" key="1">
    <citation type="submission" date="2024-02" db="EMBL/GenBank/DDBJ databases">
        <title>Bacteria isolated from the canopy kelp, Nereocystis luetkeana.</title>
        <authorList>
            <person name="Pfister C.A."/>
            <person name="Younker I.T."/>
            <person name="Light S.H."/>
        </authorList>
    </citation>
    <scope>NUCLEOTIDE SEQUENCE [LARGE SCALE GENOMIC DNA]</scope>
    <source>
        <strain evidence="2 3">TI.2.07</strain>
    </source>
</reference>
<feature type="transmembrane region" description="Helical" evidence="1">
    <location>
        <begin position="75"/>
        <end position="95"/>
    </location>
</feature>
<name>A0ABU9HBH9_9GAMM</name>
<dbReference type="InterPro" id="IPR021306">
    <property type="entry name" value="DUF2878"/>
</dbReference>